<dbReference type="Gene3D" id="3.40.50.1000">
    <property type="entry name" value="HAD superfamily/HAD-like"/>
    <property type="match status" value="1"/>
</dbReference>
<dbReference type="SUPFAM" id="SSF56784">
    <property type="entry name" value="HAD-like"/>
    <property type="match status" value="1"/>
</dbReference>
<dbReference type="InterPro" id="IPR036412">
    <property type="entry name" value="HAD-like_sf"/>
</dbReference>
<dbReference type="Pfam" id="PF00702">
    <property type="entry name" value="Hydrolase"/>
    <property type="match status" value="1"/>
</dbReference>
<evidence type="ECO:0000313" key="3">
    <source>
        <dbReference type="EMBL" id="KAK5072332.1"/>
    </source>
</evidence>
<dbReference type="CDD" id="cd02588">
    <property type="entry name" value="HAD_L2-DEX"/>
    <property type="match status" value="1"/>
</dbReference>
<comment type="caution">
    <text evidence="3">The sequence shown here is derived from an EMBL/GenBank/DDBJ whole genome shotgun (WGS) entry which is preliminary data.</text>
</comment>
<reference evidence="3 4" key="1">
    <citation type="submission" date="2023-08" db="EMBL/GenBank/DDBJ databases">
        <title>Black Yeasts Isolated from many extreme environments.</title>
        <authorList>
            <person name="Coleine C."/>
            <person name="Stajich J.E."/>
            <person name="Selbmann L."/>
        </authorList>
    </citation>
    <scope>NUCLEOTIDE SEQUENCE [LARGE SCALE GENOMIC DNA]</scope>
    <source>
        <strain evidence="3 4">CCFEE 5885</strain>
    </source>
</reference>
<dbReference type="NCBIfam" id="TIGR01493">
    <property type="entry name" value="HAD-SF-IA-v2"/>
    <property type="match status" value="1"/>
</dbReference>
<proteinExistence type="inferred from homology"/>
<dbReference type="NCBIfam" id="TIGR01428">
    <property type="entry name" value="HAD_type_II"/>
    <property type="match status" value="1"/>
</dbReference>
<name>A0ABR0JUT6_9EURO</name>
<gene>
    <name evidence="3" type="ORF">LTR24_010425</name>
</gene>
<dbReference type="InterPro" id="IPR051540">
    <property type="entry name" value="S-2-haloacid_dehalogenase"/>
</dbReference>
<dbReference type="InterPro" id="IPR023198">
    <property type="entry name" value="PGP-like_dom2"/>
</dbReference>
<dbReference type="SFLD" id="SFLDS00003">
    <property type="entry name" value="Haloacid_Dehalogenase"/>
    <property type="match status" value="1"/>
</dbReference>
<organism evidence="3 4">
    <name type="scientific">Lithohypha guttulata</name>
    <dbReference type="NCBI Taxonomy" id="1690604"/>
    <lineage>
        <taxon>Eukaryota</taxon>
        <taxon>Fungi</taxon>
        <taxon>Dikarya</taxon>
        <taxon>Ascomycota</taxon>
        <taxon>Pezizomycotina</taxon>
        <taxon>Eurotiomycetes</taxon>
        <taxon>Chaetothyriomycetidae</taxon>
        <taxon>Chaetothyriales</taxon>
        <taxon>Trichomeriaceae</taxon>
        <taxon>Lithohypha</taxon>
    </lineage>
</organism>
<dbReference type="SFLD" id="SFLDG01129">
    <property type="entry name" value="C1.5:_HAD__Beta-PGM__Phosphata"/>
    <property type="match status" value="1"/>
</dbReference>
<dbReference type="PANTHER" id="PTHR43316:SF3">
    <property type="entry name" value="HALOACID DEHALOGENASE, TYPE II (AFU_ORTHOLOGUE AFUA_2G07750)-RELATED"/>
    <property type="match status" value="1"/>
</dbReference>
<evidence type="ECO:0000256" key="1">
    <source>
        <dbReference type="ARBA" id="ARBA00008106"/>
    </source>
</evidence>
<dbReference type="InterPro" id="IPR006328">
    <property type="entry name" value="2-HAD"/>
</dbReference>
<accession>A0ABR0JUT6</accession>
<comment type="similarity">
    <text evidence="1">Belongs to the HAD-like hydrolase superfamily. S-2-haloalkanoic acid dehalogenase family.</text>
</comment>
<dbReference type="PRINTS" id="PR00413">
    <property type="entry name" value="HADHALOGNASE"/>
</dbReference>
<dbReference type="Proteomes" id="UP001345013">
    <property type="component" value="Unassembled WGS sequence"/>
</dbReference>
<dbReference type="PANTHER" id="PTHR43316">
    <property type="entry name" value="HYDROLASE, HALOACID DELAHOGENASE-RELATED"/>
    <property type="match status" value="1"/>
</dbReference>
<dbReference type="Gene3D" id="1.10.150.240">
    <property type="entry name" value="Putative phosphatase, domain 2"/>
    <property type="match status" value="1"/>
</dbReference>
<dbReference type="InterPro" id="IPR023214">
    <property type="entry name" value="HAD_sf"/>
</dbReference>
<evidence type="ECO:0000256" key="2">
    <source>
        <dbReference type="ARBA" id="ARBA00022801"/>
    </source>
</evidence>
<dbReference type="EMBL" id="JAVRRG010000326">
    <property type="protein sequence ID" value="KAK5072332.1"/>
    <property type="molecule type" value="Genomic_DNA"/>
</dbReference>
<sequence>MGKTLLAFDLYGTLLSTASIAKALAAHYGIKKAESMQGVWRKYQMEYTWRLNSMKQYEDFEQLTRKSLLHTLAEHGVEMKADGVDSLMQAYDGLSTFPDVVPALEMLEKVSDLECVVFSNGTPKMIENSVNRSLDLRSVSTAFSRLISVDHMRRFKPHPEVYRHLAQCVEMPGQESQIWLISSNPFDVVGARAVGMNAAWVDRAGNGWQDKLGLEPTTIIRGLEELIELVKSFKTP</sequence>
<keyword evidence="4" id="KW-1185">Reference proteome</keyword>
<protein>
    <recommendedName>
        <fullName evidence="5">Haloacid dehalogenase</fullName>
    </recommendedName>
</protein>
<evidence type="ECO:0008006" key="5">
    <source>
        <dbReference type="Google" id="ProtNLM"/>
    </source>
</evidence>
<dbReference type="InterPro" id="IPR006439">
    <property type="entry name" value="HAD-SF_hydro_IA"/>
</dbReference>
<evidence type="ECO:0000313" key="4">
    <source>
        <dbReference type="Proteomes" id="UP001345013"/>
    </source>
</evidence>
<keyword evidence="2" id="KW-0378">Hydrolase</keyword>